<sequence length="79" mass="8567">SSQPQQTPPSPSTLTVDAAISPTRQPQSPPSQQQQIPPPPLPLLPPLPPQQQQQSLDASNEAYRLLTQKMIHCTIPAVK</sequence>
<comment type="caution">
    <text evidence="2">The sequence shown here is derived from an EMBL/GenBank/DDBJ whole genome shotgun (WGS) entry which is preliminary data.</text>
</comment>
<organism evidence="2 3">
    <name type="scientific">Rotaria socialis</name>
    <dbReference type="NCBI Taxonomy" id="392032"/>
    <lineage>
        <taxon>Eukaryota</taxon>
        <taxon>Metazoa</taxon>
        <taxon>Spiralia</taxon>
        <taxon>Gnathifera</taxon>
        <taxon>Rotifera</taxon>
        <taxon>Eurotatoria</taxon>
        <taxon>Bdelloidea</taxon>
        <taxon>Philodinida</taxon>
        <taxon>Philodinidae</taxon>
        <taxon>Rotaria</taxon>
    </lineage>
</organism>
<feature type="compositionally biased region" description="Pro residues" evidence="1">
    <location>
        <begin position="36"/>
        <end position="49"/>
    </location>
</feature>
<evidence type="ECO:0000313" key="3">
    <source>
        <dbReference type="Proteomes" id="UP000663873"/>
    </source>
</evidence>
<proteinExistence type="predicted"/>
<gene>
    <name evidence="2" type="ORF">UJA718_LOCUS44846</name>
</gene>
<evidence type="ECO:0000313" key="2">
    <source>
        <dbReference type="EMBL" id="CAF4884707.1"/>
    </source>
</evidence>
<name>A0A821U667_9BILA</name>
<evidence type="ECO:0000256" key="1">
    <source>
        <dbReference type="SAM" id="MobiDB-lite"/>
    </source>
</evidence>
<feature type="non-terminal residue" evidence="2">
    <location>
        <position position="79"/>
    </location>
</feature>
<feature type="compositionally biased region" description="Pro residues" evidence="1">
    <location>
        <begin position="1"/>
        <end position="11"/>
    </location>
</feature>
<reference evidence="2" key="1">
    <citation type="submission" date="2021-02" db="EMBL/GenBank/DDBJ databases">
        <authorList>
            <person name="Nowell W R."/>
        </authorList>
    </citation>
    <scope>NUCLEOTIDE SEQUENCE</scope>
</reference>
<feature type="non-terminal residue" evidence="2">
    <location>
        <position position="1"/>
    </location>
</feature>
<keyword evidence="3" id="KW-1185">Reference proteome</keyword>
<feature type="region of interest" description="Disordered" evidence="1">
    <location>
        <begin position="1"/>
        <end position="59"/>
    </location>
</feature>
<accession>A0A821U667</accession>
<dbReference type="AlphaFoldDB" id="A0A821U667"/>
<protein>
    <submittedName>
        <fullName evidence="2">Uncharacterized protein</fullName>
    </submittedName>
</protein>
<dbReference type="Proteomes" id="UP000663873">
    <property type="component" value="Unassembled WGS sequence"/>
</dbReference>
<dbReference type="EMBL" id="CAJOBP010071524">
    <property type="protein sequence ID" value="CAF4884707.1"/>
    <property type="molecule type" value="Genomic_DNA"/>
</dbReference>